<sequence length="337" mass="38097">MLKKCFKSLTVACLLVGIFTNTTFAISQDEFLKFLINSAYPETTAKEKDKSEKTDEPKSASDQKNPSDKSTEKEDKSEENKVNKEYVKVFVGEENIPKEDTVDTEATDGEVVSSLNYKNDIRVTKENPKILIYHTHGCETYSNSPKGNYHSTDKVNSVMEVGSVLTSELANKGWGVVHTTKYHDYPSYNSSYSSSLKTIKDLMPKYPSVDIAIDLHRDARDLKDKATKEKDHKKYTTEIDGKRVAKFFFVIGGKNDNSKELRALAEDINKVAQKKYPGLVSPIIEKDYARFNQFAAKKHLLIEIGSNATTIEESKETSKYVADILDEYFRQNGEANM</sequence>
<reference evidence="3 4" key="1">
    <citation type="submission" date="2021-03" db="EMBL/GenBank/DDBJ databases">
        <title>Genomic Encyclopedia of Type Strains, Phase IV (KMG-IV): sequencing the most valuable type-strain genomes for metagenomic binning, comparative biology and taxonomic classification.</title>
        <authorList>
            <person name="Goeker M."/>
        </authorList>
    </citation>
    <scope>NUCLEOTIDE SEQUENCE [LARGE SCALE GENOMIC DNA]</scope>
    <source>
        <strain evidence="3 4">DSM 1289</strain>
    </source>
</reference>
<evidence type="ECO:0000256" key="2">
    <source>
        <dbReference type="SAM" id="SignalP"/>
    </source>
</evidence>
<name>A0ABS4E6R6_9FIRM</name>
<keyword evidence="2" id="KW-0732">Signal</keyword>
<dbReference type="RefSeq" id="WP_209455312.1">
    <property type="nucleotide sequence ID" value="NZ_BAAACS010000017.1"/>
</dbReference>
<dbReference type="InterPro" id="IPR010897">
    <property type="entry name" value="Spore_II_P"/>
</dbReference>
<evidence type="ECO:0000313" key="3">
    <source>
        <dbReference type="EMBL" id="MBP1853635.1"/>
    </source>
</evidence>
<organism evidence="3 4">
    <name type="scientific">Metaclostridioides mangenotii</name>
    <dbReference type="NCBI Taxonomy" id="1540"/>
    <lineage>
        <taxon>Bacteria</taxon>
        <taxon>Bacillati</taxon>
        <taxon>Bacillota</taxon>
        <taxon>Clostridia</taxon>
        <taxon>Peptostreptococcales</taxon>
        <taxon>Peptostreptococcaceae</taxon>
        <taxon>Metaclostridioides</taxon>
    </lineage>
</organism>
<dbReference type="NCBIfam" id="TIGR02867">
    <property type="entry name" value="spore_II_P"/>
    <property type="match status" value="1"/>
</dbReference>
<feature type="signal peptide" evidence="2">
    <location>
        <begin position="1"/>
        <end position="25"/>
    </location>
</feature>
<gene>
    <name evidence="3" type="ORF">J2Z43_000025</name>
</gene>
<accession>A0ABS4E6R6</accession>
<protein>
    <submittedName>
        <fullName evidence="3">Stage II sporulation protein P</fullName>
    </submittedName>
</protein>
<feature type="region of interest" description="Disordered" evidence="1">
    <location>
        <begin position="44"/>
        <end position="80"/>
    </location>
</feature>
<evidence type="ECO:0000313" key="4">
    <source>
        <dbReference type="Proteomes" id="UP000767291"/>
    </source>
</evidence>
<dbReference type="Pfam" id="PF07454">
    <property type="entry name" value="SpoIIP"/>
    <property type="match status" value="1"/>
</dbReference>
<keyword evidence="4" id="KW-1185">Reference proteome</keyword>
<dbReference type="Proteomes" id="UP000767291">
    <property type="component" value="Unassembled WGS sequence"/>
</dbReference>
<proteinExistence type="predicted"/>
<feature type="chain" id="PRO_5045913696" evidence="2">
    <location>
        <begin position="26"/>
        <end position="337"/>
    </location>
</feature>
<evidence type="ECO:0000256" key="1">
    <source>
        <dbReference type="SAM" id="MobiDB-lite"/>
    </source>
</evidence>
<dbReference type="EMBL" id="JAGGJX010000001">
    <property type="protein sequence ID" value="MBP1853635.1"/>
    <property type="molecule type" value="Genomic_DNA"/>
</dbReference>
<comment type="caution">
    <text evidence="3">The sequence shown here is derived from an EMBL/GenBank/DDBJ whole genome shotgun (WGS) entry which is preliminary data.</text>
</comment>